<dbReference type="AlphaFoldDB" id="A0A426YXJ2"/>
<feature type="region of interest" description="Disordered" evidence="1">
    <location>
        <begin position="1"/>
        <end position="57"/>
    </location>
</feature>
<reference evidence="2 3" key="1">
    <citation type="journal article" date="2014" name="Agronomy (Basel)">
        <title>A Draft Genome Sequence for Ensete ventricosum, the Drought-Tolerant Tree Against Hunger.</title>
        <authorList>
            <person name="Harrison J."/>
            <person name="Moore K.A."/>
            <person name="Paszkiewicz K."/>
            <person name="Jones T."/>
            <person name="Grant M."/>
            <person name="Ambacheew D."/>
            <person name="Muzemil S."/>
            <person name="Studholme D.J."/>
        </authorList>
    </citation>
    <scope>NUCLEOTIDE SEQUENCE [LARGE SCALE GENOMIC DNA]</scope>
</reference>
<evidence type="ECO:0000256" key="1">
    <source>
        <dbReference type="SAM" id="MobiDB-lite"/>
    </source>
</evidence>
<dbReference type="Proteomes" id="UP000287651">
    <property type="component" value="Unassembled WGS sequence"/>
</dbReference>
<accession>A0A426YXJ2</accession>
<name>A0A426YXJ2_ENSVE</name>
<dbReference type="EMBL" id="AMZH03009644">
    <property type="protein sequence ID" value="RRT56424.1"/>
    <property type="molecule type" value="Genomic_DNA"/>
</dbReference>
<evidence type="ECO:0000313" key="3">
    <source>
        <dbReference type="Proteomes" id="UP000287651"/>
    </source>
</evidence>
<proteinExistence type="predicted"/>
<evidence type="ECO:0000313" key="2">
    <source>
        <dbReference type="EMBL" id="RRT56424.1"/>
    </source>
</evidence>
<comment type="caution">
    <text evidence="2">The sequence shown here is derived from an EMBL/GenBank/DDBJ whole genome shotgun (WGS) entry which is preliminary data.</text>
</comment>
<protein>
    <submittedName>
        <fullName evidence="2">Uncharacterized protein</fullName>
    </submittedName>
</protein>
<feature type="non-terminal residue" evidence="2">
    <location>
        <position position="1"/>
    </location>
</feature>
<sequence length="57" mass="5610">VRRESPGGWGRGATFSLVTGSQKRRVDAGSVATADGGDPAEVAVAGTGRRAQAPGGT</sequence>
<organism evidence="2 3">
    <name type="scientific">Ensete ventricosum</name>
    <name type="common">Abyssinian banana</name>
    <name type="synonym">Musa ensete</name>
    <dbReference type="NCBI Taxonomy" id="4639"/>
    <lineage>
        <taxon>Eukaryota</taxon>
        <taxon>Viridiplantae</taxon>
        <taxon>Streptophyta</taxon>
        <taxon>Embryophyta</taxon>
        <taxon>Tracheophyta</taxon>
        <taxon>Spermatophyta</taxon>
        <taxon>Magnoliopsida</taxon>
        <taxon>Liliopsida</taxon>
        <taxon>Zingiberales</taxon>
        <taxon>Musaceae</taxon>
        <taxon>Ensete</taxon>
    </lineage>
</organism>
<gene>
    <name evidence="2" type="ORF">B296_00025225</name>
</gene>